<dbReference type="Proteomes" id="UP000003544">
    <property type="component" value="Unassembled WGS sequence"/>
</dbReference>
<organism evidence="1 2">
    <name type="scientific">Methylophaga aminisulfidivorans MP</name>
    <dbReference type="NCBI Taxonomy" id="1026882"/>
    <lineage>
        <taxon>Bacteria</taxon>
        <taxon>Pseudomonadati</taxon>
        <taxon>Pseudomonadota</taxon>
        <taxon>Gammaproteobacteria</taxon>
        <taxon>Thiotrichales</taxon>
        <taxon>Piscirickettsiaceae</taxon>
        <taxon>Methylophaga</taxon>
    </lineage>
</organism>
<accession>F5T0L3</accession>
<dbReference type="EMBL" id="AFIG01000002">
    <property type="protein sequence ID" value="EGL53855.1"/>
    <property type="molecule type" value="Genomic_DNA"/>
</dbReference>
<proteinExistence type="predicted"/>
<keyword evidence="2" id="KW-1185">Reference proteome</keyword>
<evidence type="ECO:0000313" key="2">
    <source>
        <dbReference type="Proteomes" id="UP000003544"/>
    </source>
</evidence>
<protein>
    <submittedName>
        <fullName evidence="1">Uncharacterized protein</fullName>
    </submittedName>
</protein>
<name>F5T0L3_9GAMM</name>
<reference evidence="1 2" key="1">
    <citation type="journal article" date="2011" name="J. Bacteriol.">
        <title>Draft genome sequence of Methylophaga aminisulfidivorans MP T.</title>
        <authorList>
            <person name="Han G.H."/>
            <person name="Kim W."/>
            <person name="Chun J."/>
            <person name="Kim S.W."/>
        </authorList>
    </citation>
    <scope>NUCLEOTIDE SEQUENCE [LARGE SCALE GENOMIC DNA]</scope>
    <source>
        <strain evidence="2">MP(T)</strain>
    </source>
</reference>
<sequence length="76" mass="9383">MHPNQMSETKLRIEYAERSWKYEFPECIEEALEDDYVLNHDLYKDGVFEFIAMWCFIHPDITPEFMLEKIREYKKT</sequence>
<gene>
    <name evidence="1" type="ORF">MAMP_00094</name>
</gene>
<evidence type="ECO:0000313" key="1">
    <source>
        <dbReference type="EMBL" id="EGL53855.1"/>
    </source>
</evidence>
<dbReference type="AlphaFoldDB" id="F5T0L3"/>
<comment type="caution">
    <text evidence="1">The sequence shown here is derived from an EMBL/GenBank/DDBJ whole genome shotgun (WGS) entry which is preliminary data.</text>
</comment>